<dbReference type="Proteomes" id="UP000184389">
    <property type="component" value="Unassembled WGS sequence"/>
</dbReference>
<gene>
    <name evidence="1" type="ORF">SAMN02745180_00580</name>
</gene>
<dbReference type="OrthoDB" id="9954909at2"/>
<name>A0A1M5UAZ1_9FIRM</name>
<accession>A0A1M5UAZ1</accession>
<dbReference type="RefSeq" id="WP_072743165.1">
    <property type="nucleotide sequence ID" value="NZ_FQXR01000003.1"/>
</dbReference>
<sequence>MDYNTNEHKELTCLLIKLIEPDDNLKEDIERRIEEIGIEAFLNSNDFDHFPKTVKDKIYALKNIVEYISKSGAALWLK</sequence>
<organism evidence="1 2">
    <name type="scientific">Sporanaerobacter acetigenes DSM 13106</name>
    <dbReference type="NCBI Taxonomy" id="1123281"/>
    <lineage>
        <taxon>Bacteria</taxon>
        <taxon>Bacillati</taxon>
        <taxon>Bacillota</taxon>
        <taxon>Tissierellia</taxon>
        <taxon>Tissierellales</taxon>
        <taxon>Sporanaerobacteraceae</taxon>
        <taxon>Sporanaerobacter</taxon>
    </lineage>
</organism>
<evidence type="ECO:0000313" key="1">
    <source>
        <dbReference type="EMBL" id="SHH60078.1"/>
    </source>
</evidence>
<reference evidence="1 2" key="1">
    <citation type="submission" date="2016-11" db="EMBL/GenBank/DDBJ databases">
        <authorList>
            <person name="Jaros S."/>
            <person name="Januszkiewicz K."/>
            <person name="Wedrychowicz H."/>
        </authorList>
    </citation>
    <scope>NUCLEOTIDE SEQUENCE [LARGE SCALE GENOMIC DNA]</scope>
    <source>
        <strain evidence="1 2">DSM 13106</strain>
    </source>
</reference>
<dbReference type="STRING" id="1123281.SAMN02745180_00580"/>
<evidence type="ECO:0000313" key="2">
    <source>
        <dbReference type="Proteomes" id="UP000184389"/>
    </source>
</evidence>
<proteinExistence type="predicted"/>
<dbReference type="EMBL" id="FQXR01000003">
    <property type="protein sequence ID" value="SHH60078.1"/>
    <property type="molecule type" value="Genomic_DNA"/>
</dbReference>
<protein>
    <submittedName>
        <fullName evidence="1">Uncharacterized protein</fullName>
    </submittedName>
</protein>
<keyword evidence="2" id="KW-1185">Reference proteome</keyword>
<dbReference type="AlphaFoldDB" id="A0A1M5UAZ1"/>